<feature type="transmembrane region" description="Helical" evidence="4">
    <location>
        <begin position="37"/>
        <end position="59"/>
    </location>
</feature>
<dbReference type="HOGENOM" id="CLU_033064_0_0_11"/>
<dbReference type="GO" id="GO:0030313">
    <property type="term" value="C:cell envelope"/>
    <property type="evidence" value="ECO:0007669"/>
    <property type="project" value="UniProtKB-SubCell"/>
</dbReference>
<sequence length="476" mass="48487">MNDNTGTEPLPAEELTAEELSAGPEPCRAALTRRRRWLAGMAAASVLLTGAGVAAAQLIRSPAQAAAETAPPEADVLTAPVEHRVLKDTVVLRGTVRAGQTVEVAPQSSGADGSGAPVVTRVPVKAGQRVKAGQVVLEVSGRPVFVLPGDIPVYRDLRPGAGGRDVAQLQSALRGLGHDTGADAKDVFGAGTKAALAAYYASIGYEPRQAESDGADRVDAAEDAVRVAERAVQDAGGSDGDKDGLTRERAEQDLADARAELAEAEAVSGPMLPMDEVVFVGGFPAYVDSVTGAVGSRVSGSVLRLSAGELVVHGYLQEHQRQLAGAGQRVEILSELSGEQTGAKVASVADTPESGKAAQSEEATSGDAPPAGSYRLVVEPDKALKAGSAGQGVRLTIESASTEGRALVVPITAVSAGADSRTSVTVLEANGDRRRVEVRAGTQGDGFVAVVPVGGRAALRPGEQVIVGMRGSGGLR</sequence>
<keyword evidence="2" id="KW-0175">Coiled coil</keyword>
<dbReference type="EMBL" id="HE971709">
    <property type="protein sequence ID" value="CCK29874.1"/>
    <property type="molecule type" value="Genomic_DNA"/>
</dbReference>
<organism evidence="5 6">
    <name type="scientific">Streptomyces davaonensis (strain DSM 101723 / JCM 4913 / KCC S-0913 / 768)</name>
    <dbReference type="NCBI Taxonomy" id="1214101"/>
    <lineage>
        <taxon>Bacteria</taxon>
        <taxon>Bacillati</taxon>
        <taxon>Actinomycetota</taxon>
        <taxon>Actinomycetes</taxon>
        <taxon>Kitasatosporales</taxon>
        <taxon>Streptomycetaceae</taxon>
        <taxon>Streptomyces</taxon>
    </lineage>
</organism>
<name>K4RAU0_STRDJ</name>
<keyword evidence="6" id="KW-1185">Reference proteome</keyword>
<evidence type="ECO:0008006" key="7">
    <source>
        <dbReference type="Google" id="ProtNLM"/>
    </source>
</evidence>
<dbReference type="STRING" id="1214101.BN159_5495"/>
<protein>
    <recommendedName>
        <fullName evidence="7">Peptidoglycan binding-like domain-containing protein</fullName>
    </recommendedName>
</protein>
<evidence type="ECO:0000256" key="4">
    <source>
        <dbReference type="SAM" id="Phobius"/>
    </source>
</evidence>
<gene>
    <name evidence="5" type="ORF">BN159_5495</name>
</gene>
<dbReference type="PANTHER" id="PTHR32347">
    <property type="entry name" value="EFFLUX SYSTEM COMPONENT YKNX-RELATED"/>
    <property type="match status" value="1"/>
</dbReference>
<dbReference type="AlphaFoldDB" id="K4RAU0"/>
<dbReference type="Gene3D" id="1.10.101.10">
    <property type="entry name" value="PGBD-like superfamily/PGBD"/>
    <property type="match status" value="1"/>
</dbReference>
<dbReference type="PANTHER" id="PTHR32347:SF23">
    <property type="entry name" value="BLL5650 PROTEIN"/>
    <property type="match status" value="1"/>
</dbReference>
<evidence type="ECO:0000256" key="1">
    <source>
        <dbReference type="ARBA" id="ARBA00004196"/>
    </source>
</evidence>
<keyword evidence="4" id="KW-0812">Transmembrane</keyword>
<evidence type="ECO:0000256" key="2">
    <source>
        <dbReference type="ARBA" id="ARBA00023054"/>
    </source>
</evidence>
<evidence type="ECO:0000313" key="6">
    <source>
        <dbReference type="Proteomes" id="UP000008043"/>
    </source>
</evidence>
<feature type="region of interest" description="Disordered" evidence="3">
    <location>
        <begin position="342"/>
        <end position="373"/>
    </location>
</feature>
<dbReference type="eggNOG" id="COG0845">
    <property type="taxonomic scope" value="Bacteria"/>
</dbReference>
<dbReference type="Gene3D" id="2.40.420.20">
    <property type="match status" value="1"/>
</dbReference>
<dbReference type="InterPro" id="IPR036365">
    <property type="entry name" value="PGBD-like_sf"/>
</dbReference>
<keyword evidence="4" id="KW-0472">Membrane</keyword>
<evidence type="ECO:0000313" key="5">
    <source>
        <dbReference type="EMBL" id="CCK29874.1"/>
    </source>
</evidence>
<reference evidence="5 6" key="1">
    <citation type="journal article" date="2012" name="J. Bacteriol.">
        <title>Genome sequence of the bacterium Streptomyces davawensis JCM 4913 and heterologous production of the unique antibiotic roseoflavin.</title>
        <authorList>
            <person name="Jankowitsch F."/>
            <person name="Schwarz J."/>
            <person name="Ruckert C."/>
            <person name="Gust B."/>
            <person name="Szczepanowski R."/>
            <person name="Blom J."/>
            <person name="Pelzer S."/>
            <person name="Kalinowski J."/>
            <person name="Mack M."/>
        </authorList>
    </citation>
    <scope>NUCLEOTIDE SEQUENCE [LARGE SCALE GENOMIC DNA]</scope>
    <source>
        <strain evidence="6">DSM 101723 / JCM 4913 / KCC S-0913 / 768</strain>
    </source>
</reference>
<accession>K4RAU0</accession>
<proteinExistence type="predicted"/>
<dbReference type="Proteomes" id="UP000008043">
    <property type="component" value="Chromosome"/>
</dbReference>
<dbReference type="RefSeq" id="WP_015660212.1">
    <property type="nucleotide sequence ID" value="NC_020504.1"/>
</dbReference>
<evidence type="ECO:0000256" key="3">
    <source>
        <dbReference type="SAM" id="MobiDB-lite"/>
    </source>
</evidence>
<keyword evidence="4" id="KW-1133">Transmembrane helix</keyword>
<dbReference type="PATRIC" id="fig|1214101.3.peg.5576"/>
<dbReference type="SUPFAM" id="SSF47090">
    <property type="entry name" value="PGBD-like"/>
    <property type="match status" value="1"/>
</dbReference>
<feature type="region of interest" description="Disordered" evidence="3">
    <location>
        <begin position="1"/>
        <end position="24"/>
    </location>
</feature>
<feature type="compositionally biased region" description="Low complexity" evidence="3">
    <location>
        <begin position="7"/>
        <end position="20"/>
    </location>
</feature>
<dbReference type="InterPro" id="IPR050465">
    <property type="entry name" value="UPF0194_transport"/>
</dbReference>
<dbReference type="KEGG" id="sdv:BN159_5495"/>
<dbReference type="PROSITE" id="PS51318">
    <property type="entry name" value="TAT"/>
    <property type="match status" value="1"/>
</dbReference>
<dbReference type="InterPro" id="IPR006311">
    <property type="entry name" value="TAT_signal"/>
</dbReference>
<comment type="subcellular location">
    <subcellularLocation>
        <location evidence="1">Cell envelope</location>
    </subcellularLocation>
</comment>
<dbReference type="InterPro" id="IPR036366">
    <property type="entry name" value="PGBDSf"/>
</dbReference>
<dbReference type="OrthoDB" id="3268648at2"/>